<evidence type="ECO:0000256" key="1">
    <source>
        <dbReference type="SAM" id="MobiDB-lite"/>
    </source>
</evidence>
<feature type="compositionally biased region" description="Basic and acidic residues" evidence="1">
    <location>
        <begin position="197"/>
        <end position="206"/>
    </location>
</feature>
<dbReference type="PANTHER" id="PTHR36812">
    <property type="entry name" value="NEUROFILAMENT TRIPLET M PROTEIN-LIKE PROTEIN"/>
    <property type="match status" value="1"/>
</dbReference>
<feature type="transmembrane region" description="Helical" evidence="2">
    <location>
        <begin position="641"/>
        <end position="663"/>
    </location>
</feature>
<sequence length="866" mass="95246">MKPQLGDIILNRYALISPLREEAGIQVWKASDRILARDCQLFIVRDRRFLPEVNTISSTLALSRIRKFTPVLKIHNIDDVAIIITELDSGITVDDYIKSHSSTLSYEAIRSIVAEAANALSKLLASGITHYAISTNTVRITNNGVELACAPISPLLKDVTVEYSKQDSQDKQDKPSTKNKQDAQDSQNSQDSQNESKNQDKSEEQSKNLPQSVENIATHQLSALLYALLTRTGYTQNNTVFNVSRLADGVPGEFVMICKRGLSSAKDSSIIPMASIGELLALLGTYTPVKKLSEKDIILNNNASESSIQKALLLPCKDEDLIDFPEGLSKNEDLLENELSSQESIGILDSSDLSIKNEDEKPNKFGKNAKNTGLKNASKTIGALSALLKRNGDNSGKKLDSLPESDSTGTDYDFHDIAAAEMANILAPTELDADDSIFHNLSSTYTSFPSYSTDKSQASEENKVGENKNNENSKNANIGNDSTNDSYAKENGNKSALNTLDSLTSGNDYSQKDDLSSPLMPRRFDFEDLLSSNTKHTELLSKPQILPLEAESTGRVPVVDSNGRFVAPGEESARALREEELENEEYGDYSSQNAGLLSHSSMPPSFQPHEHQDDLKAKKSSNQNNVDIADAKIFGGLSTKVLAIGIVALLVVVVFAISLHSLFNSHEAPSNFAKSNSWDSQSVENVPFGSQGVLSEDKSDSSKEKQPSKNNTGKSDEKKSDEKNKSNKDNKSLKNKHKKQNRRKKVKQVPKPKMPTNNTPYPIDIQQFLEDTGNQRGYGYYMHLTQPQEAYRFVVSIRSSGGHGYLIANSKNDPSAGEKVADFTFDASGVTDVKFKKPITAQDFILWVPQGSIPMNGLYINYVRIY</sequence>
<feature type="region of interest" description="Disordered" evidence="1">
    <location>
        <begin position="449"/>
        <end position="518"/>
    </location>
</feature>
<reference evidence="3 4" key="1">
    <citation type="journal article" date="2021" name="Microb. Ecol.">
        <title>A Generalist Lifestyle Allows Rare Gardnerella spp. to Persist at Low Levels in the Vaginal Microbiome.</title>
        <authorList>
            <person name="Khan S."/>
            <person name="Vancuren S.J."/>
            <person name="Hill J.E."/>
        </authorList>
    </citation>
    <scope>NUCLEOTIDE SEQUENCE [LARGE SCALE GENOMIC DNA]</scope>
    <source>
        <strain evidence="3 4">GH020</strain>
    </source>
</reference>
<accession>A0ABU5MP27</accession>
<feature type="compositionally biased region" description="Basic and acidic residues" evidence="1">
    <location>
        <begin position="164"/>
        <end position="183"/>
    </location>
</feature>
<organism evidence="3 4">
    <name type="scientific">Gardnerella piotii</name>
    <dbReference type="NCBI Taxonomy" id="2792977"/>
    <lineage>
        <taxon>Bacteria</taxon>
        <taxon>Bacillati</taxon>
        <taxon>Actinomycetota</taxon>
        <taxon>Actinomycetes</taxon>
        <taxon>Bifidobacteriales</taxon>
        <taxon>Bifidobacteriaceae</taxon>
        <taxon>Gardnerella</taxon>
    </lineage>
</organism>
<evidence type="ECO:0000313" key="4">
    <source>
        <dbReference type="Proteomes" id="UP000257886"/>
    </source>
</evidence>
<dbReference type="EMBL" id="NNRR02000001">
    <property type="protein sequence ID" value="MDZ7544169.1"/>
    <property type="molecule type" value="Genomic_DNA"/>
</dbReference>
<gene>
    <name evidence="3" type="ORF">CG393_000430</name>
</gene>
<keyword evidence="2" id="KW-0812">Transmembrane</keyword>
<keyword evidence="2" id="KW-1133">Transmembrane helix</keyword>
<dbReference type="RefSeq" id="WP_116438093.1">
    <property type="nucleotide sequence ID" value="NZ_NNRR02000001.1"/>
</dbReference>
<dbReference type="SUPFAM" id="SSF56112">
    <property type="entry name" value="Protein kinase-like (PK-like)"/>
    <property type="match status" value="1"/>
</dbReference>
<feature type="region of interest" description="Disordered" evidence="1">
    <location>
        <begin position="668"/>
        <end position="762"/>
    </location>
</feature>
<feature type="compositionally biased region" description="Basic and acidic residues" evidence="1">
    <location>
        <begin position="714"/>
        <end position="732"/>
    </location>
</feature>
<feature type="compositionally biased region" description="Basic residues" evidence="1">
    <location>
        <begin position="733"/>
        <end position="750"/>
    </location>
</feature>
<evidence type="ECO:0000256" key="2">
    <source>
        <dbReference type="SAM" id="Phobius"/>
    </source>
</evidence>
<feature type="region of interest" description="Disordered" evidence="1">
    <location>
        <begin position="580"/>
        <end position="621"/>
    </location>
</feature>
<feature type="compositionally biased region" description="Basic and acidic residues" evidence="1">
    <location>
        <begin position="457"/>
        <end position="471"/>
    </location>
</feature>
<name>A0ABU5MP27_9BIFI</name>
<dbReference type="InterPro" id="IPR011009">
    <property type="entry name" value="Kinase-like_dom_sf"/>
</dbReference>
<feature type="compositionally biased region" description="Basic and acidic residues" evidence="1">
    <location>
        <begin position="608"/>
        <end position="617"/>
    </location>
</feature>
<keyword evidence="3" id="KW-0808">Transferase</keyword>
<keyword evidence="3" id="KW-0418">Kinase</keyword>
<dbReference type="Proteomes" id="UP000257886">
    <property type="component" value="Unassembled WGS sequence"/>
</dbReference>
<protein>
    <submittedName>
        <fullName evidence="3">Kinase</fullName>
    </submittedName>
</protein>
<keyword evidence="4" id="KW-1185">Reference proteome</keyword>
<keyword evidence="2" id="KW-0472">Membrane</keyword>
<feature type="region of interest" description="Disordered" evidence="1">
    <location>
        <begin position="163"/>
        <end position="210"/>
    </location>
</feature>
<proteinExistence type="predicted"/>
<dbReference type="GO" id="GO:0016301">
    <property type="term" value="F:kinase activity"/>
    <property type="evidence" value="ECO:0007669"/>
    <property type="project" value="UniProtKB-KW"/>
</dbReference>
<evidence type="ECO:0000313" key="3">
    <source>
        <dbReference type="EMBL" id="MDZ7544169.1"/>
    </source>
</evidence>
<feature type="compositionally biased region" description="Polar residues" evidence="1">
    <location>
        <begin position="668"/>
        <end position="684"/>
    </location>
</feature>
<feature type="compositionally biased region" description="Low complexity" evidence="1">
    <location>
        <begin position="184"/>
        <end position="196"/>
    </location>
</feature>
<dbReference type="PANTHER" id="PTHR36812:SF9">
    <property type="entry name" value="MYB-LIKE PROTEIN X ISOFORM X1"/>
    <property type="match status" value="1"/>
</dbReference>
<comment type="caution">
    <text evidence="3">The sequence shown here is derived from an EMBL/GenBank/DDBJ whole genome shotgun (WGS) entry which is preliminary data.</text>
</comment>
<feature type="compositionally biased region" description="Basic and acidic residues" evidence="1">
    <location>
        <begin position="695"/>
        <end position="707"/>
    </location>
</feature>
<feature type="compositionally biased region" description="Polar residues" evidence="1">
    <location>
        <begin position="493"/>
        <end position="509"/>
    </location>
</feature>
<feature type="compositionally biased region" description="Polar residues" evidence="1">
    <location>
        <begin position="589"/>
        <end position="604"/>
    </location>
</feature>